<evidence type="ECO:0000256" key="6">
    <source>
        <dbReference type="SAM" id="SignalP"/>
    </source>
</evidence>
<sequence>MRKSQILMRLGACLLCAAGTAKAAAYTITDTFDSTNFFNEYTFFTGADPTNGFVDYTSDAAANSSSLAGYSNSQVYLGVDSTTVNPPGGRASVRLSSQKSYTHGLFIADIAHMPVGCGTWPAWWTFGPNWPASGEIDIIEGVNNQATDQITLHTSAGCTMSSAGSLASSTLTSGNCEGNDGCSITTANSQGFGTGFNSIGGGVYAMQWESSGIEVWFFPRNAIPADITSGSPNPSGWGTATAAFGGSGCNIDQYFMNHNIVFDTTFCGDWAGQSSVWNSCAQSTGAATCQDYVAANPSAFSNAFWLINSVKVYSQAATKRDGVVPTPFMA</sequence>
<feature type="signal peptide" evidence="6">
    <location>
        <begin position="1"/>
        <end position="23"/>
    </location>
</feature>
<dbReference type="PROSITE" id="PS51762">
    <property type="entry name" value="GH16_2"/>
    <property type="match status" value="1"/>
</dbReference>
<evidence type="ECO:0000313" key="8">
    <source>
        <dbReference type="EMBL" id="PMD26626.1"/>
    </source>
</evidence>
<keyword evidence="6" id="KW-0732">Signal</keyword>
<evidence type="ECO:0000256" key="1">
    <source>
        <dbReference type="ARBA" id="ARBA00000124"/>
    </source>
</evidence>
<dbReference type="EMBL" id="KZ613467">
    <property type="protein sequence ID" value="PMD26626.1"/>
    <property type="molecule type" value="Genomic_DNA"/>
</dbReference>
<accession>A0A2J6QK41</accession>
<name>A0A2J6QK41_9HELO</name>
<dbReference type="CDD" id="cd02181">
    <property type="entry name" value="GH16_fungal_Lam16A_glucanase"/>
    <property type="match status" value="1"/>
</dbReference>
<dbReference type="Proteomes" id="UP000235672">
    <property type="component" value="Unassembled WGS sequence"/>
</dbReference>
<reference evidence="8 9" key="1">
    <citation type="submission" date="2016-05" db="EMBL/GenBank/DDBJ databases">
        <title>A degradative enzymes factory behind the ericoid mycorrhizal symbiosis.</title>
        <authorList>
            <consortium name="DOE Joint Genome Institute"/>
            <person name="Martino E."/>
            <person name="Morin E."/>
            <person name="Grelet G."/>
            <person name="Kuo A."/>
            <person name="Kohler A."/>
            <person name="Daghino S."/>
            <person name="Barry K."/>
            <person name="Choi C."/>
            <person name="Cichocki N."/>
            <person name="Clum A."/>
            <person name="Copeland A."/>
            <person name="Hainaut M."/>
            <person name="Haridas S."/>
            <person name="Labutti K."/>
            <person name="Lindquist E."/>
            <person name="Lipzen A."/>
            <person name="Khouja H.-R."/>
            <person name="Murat C."/>
            <person name="Ohm R."/>
            <person name="Olson A."/>
            <person name="Spatafora J."/>
            <person name="Veneault-Fourrey C."/>
            <person name="Henrissat B."/>
            <person name="Grigoriev I."/>
            <person name="Martin F."/>
            <person name="Perotto S."/>
        </authorList>
    </citation>
    <scope>NUCLEOTIDE SEQUENCE [LARGE SCALE GENOMIC DNA]</scope>
    <source>
        <strain evidence="8 9">UAMH 7357</strain>
    </source>
</reference>
<dbReference type="PANTHER" id="PTHR10963">
    <property type="entry name" value="GLYCOSYL HYDROLASE-RELATED"/>
    <property type="match status" value="1"/>
</dbReference>
<dbReference type="STRING" id="1745343.A0A2J6QK41"/>
<dbReference type="PANTHER" id="PTHR10963:SF24">
    <property type="entry name" value="GLYCOSIDASE C21B10.07-RELATED"/>
    <property type="match status" value="1"/>
</dbReference>
<keyword evidence="9" id="KW-1185">Reference proteome</keyword>
<dbReference type="FunFam" id="2.60.120.200:FF:000114">
    <property type="entry name" value="Probable endo-1,3(4)-beta-glucanase NFIA_089530"/>
    <property type="match status" value="1"/>
</dbReference>
<evidence type="ECO:0000259" key="7">
    <source>
        <dbReference type="PROSITE" id="PS51762"/>
    </source>
</evidence>
<dbReference type="InterPro" id="IPR050546">
    <property type="entry name" value="Glycosyl_Hydrlase_16"/>
</dbReference>
<dbReference type="GO" id="GO:0052861">
    <property type="term" value="F:endo-1,3(4)-beta-glucanase activity"/>
    <property type="evidence" value="ECO:0007669"/>
    <property type="project" value="UniProtKB-EC"/>
</dbReference>
<evidence type="ECO:0000256" key="2">
    <source>
        <dbReference type="ARBA" id="ARBA00006865"/>
    </source>
</evidence>
<gene>
    <name evidence="8" type="ORF">NA56DRAFT_292935</name>
</gene>
<comment type="catalytic activity">
    <reaction evidence="1">
        <text>Endohydrolysis of (1-&gt;3)- or (1-&gt;4)-linkages in beta-D-glucans when the glucose residue whose reducing group is involved in the linkage to be hydrolyzed is itself substituted at C-3.</text>
        <dbReference type="EC" id="3.2.1.6"/>
    </reaction>
</comment>
<dbReference type="AlphaFoldDB" id="A0A2J6QK41"/>
<evidence type="ECO:0000256" key="4">
    <source>
        <dbReference type="ARBA" id="ARBA00022801"/>
    </source>
</evidence>
<evidence type="ECO:0000313" key="9">
    <source>
        <dbReference type="Proteomes" id="UP000235672"/>
    </source>
</evidence>
<evidence type="ECO:0000256" key="5">
    <source>
        <dbReference type="ARBA" id="ARBA00023295"/>
    </source>
</evidence>
<feature type="chain" id="PRO_5014428098" description="endo-1,3(4)-beta-glucanase" evidence="6">
    <location>
        <begin position="24"/>
        <end position="330"/>
    </location>
</feature>
<dbReference type="Pfam" id="PF26113">
    <property type="entry name" value="GH16_XgeA"/>
    <property type="match status" value="1"/>
</dbReference>
<comment type="similarity">
    <text evidence="2">Belongs to the glycosyl hydrolase 16 family.</text>
</comment>
<dbReference type="InterPro" id="IPR000757">
    <property type="entry name" value="Beta-glucanase-like"/>
</dbReference>
<proteinExistence type="inferred from homology"/>
<keyword evidence="5" id="KW-0326">Glycosidase</keyword>
<dbReference type="EC" id="3.2.1.6" evidence="3"/>
<feature type="domain" description="GH16" evidence="7">
    <location>
        <begin position="26"/>
        <end position="279"/>
    </location>
</feature>
<dbReference type="Gene3D" id="2.60.120.200">
    <property type="match status" value="1"/>
</dbReference>
<dbReference type="OrthoDB" id="192832at2759"/>
<protein>
    <recommendedName>
        <fullName evidence="3">endo-1,3(4)-beta-glucanase</fullName>
        <ecNumber evidence="3">3.2.1.6</ecNumber>
    </recommendedName>
</protein>
<organism evidence="8 9">
    <name type="scientific">Hyaloscypha hepaticicola</name>
    <dbReference type="NCBI Taxonomy" id="2082293"/>
    <lineage>
        <taxon>Eukaryota</taxon>
        <taxon>Fungi</taxon>
        <taxon>Dikarya</taxon>
        <taxon>Ascomycota</taxon>
        <taxon>Pezizomycotina</taxon>
        <taxon>Leotiomycetes</taxon>
        <taxon>Helotiales</taxon>
        <taxon>Hyaloscyphaceae</taxon>
        <taxon>Hyaloscypha</taxon>
    </lineage>
</organism>
<dbReference type="GO" id="GO:0009251">
    <property type="term" value="P:glucan catabolic process"/>
    <property type="evidence" value="ECO:0007669"/>
    <property type="project" value="TreeGrafter"/>
</dbReference>
<dbReference type="InterPro" id="IPR013320">
    <property type="entry name" value="ConA-like_dom_sf"/>
</dbReference>
<evidence type="ECO:0000256" key="3">
    <source>
        <dbReference type="ARBA" id="ARBA00012599"/>
    </source>
</evidence>
<keyword evidence="4 8" id="KW-0378">Hydrolase</keyword>
<dbReference type="SUPFAM" id="SSF49899">
    <property type="entry name" value="Concanavalin A-like lectins/glucanases"/>
    <property type="match status" value="1"/>
</dbReference>